<proteinExistence type="predicted"/>
<evidence type="ECO:0000256" key="1">
    <source>
        <dbReference type="SAM" id="MobiDB-lite"/>
    </source>
</evidence>
<feature type="compositionally biased region" description="Basic residues" evidence="1">
    <location>
        <begin position="53"/>
        <end position="69"/>
    </location>
</feature>
<accession>A0A0K0DS33</accession>
<evidence type="ECO:0000313" key="2">
    <source>
        <dbReference type="WBParaSite" id="SSTP_0000004650.1"/>
    </source>
</evidence>
<dbReference type="WBParaSite" id="SSTP_0000004650.1">
    <property type="protein sequence ID" value="SSTP_0000004650.1"/>
    <property type="gene ID" value="SSTP_0000004650"/>
</dbReference>
<protein>
    <submittedName>
        <fullName evidence="2">H15 domain-containing protein</fullName>
    </submittedName>
</protein>
<reference evidence="2" key="1">
    <citation type="submission" date="2015-08" db="UniProtKB">
        <authorList>
            <consortium name="WormBaseParasite"/>
        </authorList>
    </citation>
    <scope>IDENTIFICATION</scope>
</reference>
<feature type="region of interest" description="Disordered" evidence="1">
    <location>
        <begin position="1"/>
        <end position="28"/>
    </location>
</feature>
<feature type="compositionally biased region" description="Polar residues" evidence="1">
    <location>
        <begin position="1"/>
        <end position="15"/>
    </location>
</feature>
<feature type="region of interest" description="Disordered" evidence="1">
    <location>
        <begin position="41"/>
        <end position="92"/>
    </location>
</feature>
<dbReference type="InterPro" id="IPR017956">
    <property type="entry name" value="AT_hook_DNA-bd_motif"/>
</dbReference>
<sequence length="92" mass="10702">MEPSDSSYPSNSTIDISKVIKRNRGRPKKETLFNLIEIIRERKVKPTIINPKTTRRKPGRSRKKKRGPGRPKLSQKQAKHKGSIRRGKPRKF</sequence>
<dbReference type="PRINTS" id="PR00929">
    <property type="entry name" value="ATHOOK"/>
</dbReference>
<feature type="compositionally biased region" description="Basic residues" evidence="1">
    <location>
        <begin position="77"/>
        <end position="92"/>
    </location>
</feature>
<organism evidence="2">
    <name type="scientific">Strongyloides stercoralis</name>
    <name type="common">Threadworm</name>
    <dbReference type="NCBI Taxonomy" id="6248"/>
    <lineage>
        <taxon>Eukaryota</taxon>
        <taxon>Metazoa</taxon>
        <taxon>Ecdysozoa</taxon>
        <taxon>Nematoda</taxon>
        <taxon>Chromadorea</taxon>
        <taxon>Rhabditida</taxon>
        <taxon>Tylenchina</taxon>
        <taxon>Panagrolaimomorpha</taxon>
        <taxon>Strongyloidoidea</taxon>
        <taxon>Strongyloididae</taxon>
        <taxon>Strongyloides</taxon>
    </lineage>
</organism>
<dbReference type="GO" id="GO:0003677">
    <property type="term" value="F:DNA binding"/>
    <property type="evidence" value="ECO:0007669"/>
    <property type="project" value="InterPro"/>
</dbReference>
<dbReference type="AlphaFoldDB" id="A0A0K0DS33"/>
<name>A0A0K0DS33_STRER</name>